<dbReference type="Pfam" id="PF07299">
    <property type="entry name" value="EF-G-binding_N"/>
    <property type="match status" value="1"/>
</dbReference>
<evidence type="ECO:0000313" key="2">
    <source>
        <dbReference type="EMBL" id="MDQ0165959.1"/>
    </source>
</evidence>
<dbReference type="Proteomes" id="UP001235840">
    <property type="component" value="Unassembled WGS sequence"/>
</dbReference>
<gene>
    <name evidence="2" type="ORF">J2S11_001860</name>
</gene>
<sequence length="103" mass="12082">MEPFLRNDQYNYIKYQTKILINGHATINDRLLGLQGSFNPQYRKEYCTICHKLEEVGMFMIETKRSIDGSFTRKGNLICQNSQTCNHNIMGLDKLETFIQLKD</sequence>
<keyword evidence="3" id="KW-1185">Reference proteome</keyword>
<dbReference type="EMBL" id="JAUSTY010000006">
    <property type="protein sequence ID" value="MDQ0165959.1"/>
    <property type="molecule type" value="Genomic_DNA"/>
</dbReference>
<protein>
    <recommendedName>
        <fullName evidence="1">Elongation factor G-binding protein N-terminal domain-containing protein</fullName>
    </recommendedName>
</protein>
<evidence type="ECO:0000313" key="3">
    <source>
        <dbReference type="Proteomes" id="UP001235840"/>
    </source>
</evidence>
<proteinExistence type="predicted"/>
<organism evidence="2 3">
    <name type="scientific">Caldalkalibacillus horti</name>
    <dbReference type="NCBI Taxonomy" id="77523"/>
    <lineage>
        <taxon>Bacteria</taxon>
        <taxon>Bacillati</taxon>
        <taxon>Bacillota</taxon>
        <taxon>Bacilli</taxon>
        <taxon>Bacillales</taxon>
        <taxon>Bacillaceae</taxon>
        <taxon>Caldalkalibacillus</taxon>
    </lineage>
</organism>
<dbReference type="RefSeq" id="WP_307393739.1">
    <property type="nucleotide sequence ID" value="NZ_BAAADK010000032.1"/>
</dbReference>
<name>A0ABT9VYB5_9BACI</name>
<feature type="domain" description="Elongation factor G-binding protein N-terminal" evidence="1">
    <location>
        <begin position="4"/>
        <end position="30"/>
    </location>
</feature>
<comment type="caution">
    <text evidence="2">The sequence shown here is derived from an EMBL/GenBank/DDBJ whole genome shotgun (WGS) entry which is preliminary data.</text>
</comment>
<reference evidence="2 3" key="1">
    <citation type="submission" date="2023-07" db="EMBL/GenBank/DDBJ databases">
        <title>Genomic Encyclopedia of Type Strains, Phase IV (KMG-IV): sequencing the most valuable type-strain genomes for metagenomic binning, comparative biology and taxonomic classification.</title>
        <authorList>
            <person name="Goeker M."/>
        </authorList>
    </citation>
    <scope>NUCLEOTIDE SEQUENCE [LARGE SCALE GENOMIC DNA]</scope>
    <source>
        <strain evidence="2 3">DSM 12751</strain>
    </source>
</reference>
<dbReference type="Gene3D" id="1.20.1280.250">
    <property type="match status" value="1"/>
</dbReference>
<dbReference type="InterPro" id="IPR038344">
    <property type="entry name" value="EF-G_N_sf"/>
</dbReference>
<dbReference type="InterPro" id="IPR010841">
    <property type="entry name" value="EF-G-binding_N"/>
</dbReference>
<accession>A0ABT9VYB5</accession>
<evidence type="ECO:0000259" key="1">
    <source>
        <dbReference type="Pfam" id="PF07299"/>
    </source>
</evidence>